<dbReference type="EMBL" id="BSPD01000079">
    <property type="protein sequence ID" value="GLS27481.1"/>
    <property type="molecule type" value="Genomic_DNA"/>
</dbReference>
<reference evidence="1 2" key="1">
    <citation type="journal article" date="2014" name="Int. J. Syst. Evol. Microbiol.">
        <title>Complete genome sequence of Corynebacterium casei LMG S-19264T (=DSM 44701T), isolated from a smear-ripened cheese.</title>
        <authorList>
            <consortium name="US DOE Joint Genome Institute (JGI-PGF)"/>
            <person name="Walter F."/>
            <person name="Albersmeier A."/>
            <person name="Kalinowski J."/>
            <person name="Ruckert C."/>
        </authorList>
    </citation>
    <scope>NUCLEOTIDE SEQUENCE [LARGE SCALE GENOMIC DNA]</scope>
    <source>
        <strain evidence="1 2">NBRC 110095</strain>
    </source>
</reference>
<proteinExistence type="predicted"/>
<protein>
    <submittedName>
        <fullName evidence="1">Uncharacterized protein</fullName>
    </submittedName>
</protein>
<dbReference type="AlphaFoldDB" id="A0AA37T866"/>
<organism evidence="1 2">
    <name type="scientific">Marinibactrum halimedae</name>
    <dbReference type="NCBI Taxonomy" id="1444977"/>
    <lineage>
        <taxon>Bacteria</taxon>
        <taxon>Pseudomonadati</taxon>
        <taxon>Pseudomonadota</taxon>
        <taxon>Gammaproteobacteria</taxon>
        <taxon>Cellvibrionales</taxon>
        <taxon>Cellvibrionaceae</taxon>
        <taxon>Marinibactrum</taxon>
    </lineage>
</organism>
<comment type="caution">
    <text evidence="1">The sequence shown here is derived from an EMBL/GenBank/DDBJ whole genome shotgun (WGS) entry which is preliminary data.</text>
</comment>
<name>A0AA37T866_9GAMM</name>
<dbReference type="Proteomes" id="UP001156870">
    <property type="component" value="Unassembled WGS sequence"/>
</dbReference>
<evidence type="ECO:0000313" key="1">
    <source>
        <dbReference type="EMBL" id="GLS27481.1"/>
    </source>
</evidence>
<keyword evidence="2" id="KW-1185">Reference proteome</keyword>
<evidence type="ECO:0000313" key="2">
    <source>
        <dbReference type="Proteomes" id="UP001156870"/>
    </source>
</evidence>
<sequence>MLFGTFKNPKGPSWEDPETTVLHLSGTVVEFSLPRSNYTAPSYAMGGTIERSKEDYSIDISKYKPTKINNCAKNELIYDVQLKRIFNFNGLPLLGTSMGALNFTLSICSNACNEFRNNFFDCFFQRLEKLHGKKETDGYLYRLYPINWSLIDINEVSFLNYGVEDFLFHPKGISTFRMEFVCPINSNTALDFKFHFDGIPLKSGGIKLAHELIKKIMQTCKVIYTPEHKQQVDALDLKEKFKPIKPVIWENYKKAPRVDYSILEKYL</sequence>
<gene>
    <name evidence="1" type="ORF">GCM10007877_32000</name>
</gene>
<accession>A0AA37T866</accession>
<dbReference type="RefSeq" id="WP_232594979.1">
    <property type="nucleotide sequence ID" value="NZ_BSPD01000079.1"/>
</dbReference>